<accession>A0ABM9NQ97</accession>
<gene>
    <name evidence="1" type="ORF">T190607A01A_10095</name>
</gene>
<dbReference type="InterPro" id="IPR046350">
    <property type="entry name" value="Cystatin_sf"/>
</dbReference>
<sequence length="97" mass="10489">MSNETASKQNTIVGGWTAYGPLTTSDRLVFDEATSGGKILGVDYTPEEVSTQVVAGTNYRFLCTAKPVGPMPIQWKAIVEIFKSLEGNVHVTGIQRL</sequence>
<reference evidence="1 2" key="1">
    <citation type="submission" date="2024-05" db="EMBL/GenBank/DDBJ databases">
        <authorList>
            <person name="Duchaud E."/>
        </authorList>
    </citation>
    <scope>NUCLEOTIDE SEQUENCE [LARGE SCALE GENOMIC DNA]</scope>
    <source>
        <strain evidence="1">Ena-SAMPLE-TAB-13-05-2024-13:56:06:370-140302</strain>
    </source>
</reference>
<dbReference type="SUPFAM" id="SSF54403">
    <property type="entry name" value="Cystatin/monellin"/>
    <property type="match status" value="1"/>
</dbReference>
<dbReference type="Proteomes" id="UP001497416">
    <property type="component" value="Unassembled WGS sequence"/>
</dbReference>
<name>A0ABM9NQ97_9FLAO</name>
<evidence type="ECO:0000313" key="2">
    <source>
        <dbReference type="Proteomes" id="UP001497416"/>
    </source>
</evidence>
<evidence type="ECO:0000313" key="1">
    <source>
        <dbReference type="EMBL" id="CAL2074873.1"/>
    </source>
</evidence>
<evidence type="ECO:0008006" key="3">
    <source>
        <dbReference type="Google" id="ProtNLM"/>
    </source>
</evidence>
<comment type="caution">
    <text evidence="1">The sequence shown here is derived from an EMBL/GenBank/DDBJ whole genome shotgun (WGS) entry which is preliminary data.</text>
</comment>
<proteinExistence type="predicted"/>
<protein>
    <recommendedName>
        <fullName evidence="3">Avidin family protein</fullName>
    </recommendedName>
</protein>
<dbReference type="EMBL" id="CAXIXY010000003">
    <property type="protein sequence ID" value="CAL2074873.1"/>
    <property type="molecule type" value="Genomic_DNA"/>
</dbReference>
<dbReference type="RefSeq" id="WP_348709585.1">
    <property type="nucleotide sequence ID" value="NZ_CAXIXW010000011.1"/>
</dbReference>
<keyword evidence="2" id="KW-1185">Reference proteome</keyword>
<organism evidence="1 2">
    <name type="scientific">Tenacibaculum platacis</name>
    <dbReference type="NCBI Taxonomy" id="3137852"/>
    <lineage>
        <taxon>Bacteria</taxon>
        <taxon>Pseudomonadati</taxon>
        <taxon>Bacteroidota</taxon>
        <taxon>Flavobacteriia</taxon>
        <taxon>Flavobacteriales</taxon>
        <taxon>Flavobacteriaceae</taxon>
        <taxon>Tenacibaculum</taxon>
    </lineage>
</organism>